<organism evidence="9 10">
    <name type="scientific">Caenispirillum salinarum AK4</name>
    <dbReference type="NCBI Taxonomy" id="1238182"/>
    <lineage>
        <taxon>Bacteria</taxon>
        <taxon>Pseudomonadati</taxon>
        <taxon>Pseudomonadota</taxon>
        <taxon>Alphaproteobacteria</taxon>
        <taxon>Rhodospirillales</taxon>
        <taxon>Novispirillaceae</taxon>
        <taxon>Caenispirillum</taxon>
    </lineage>
</organism>
<comment type="cofactor">
    <cofactor evidence="1">
        <name>Mg(2+)</name>
        <dbReference type="ChEBI" id="CHEBI:18420"/>
    </cofactor>
</comment>
<keyword evidence="6" id="KW-0520">NAD</keyword>
<sequence length="312" mass="34146">MPHALHYTGQPLDRADHLREEDIRTLLSGERLRVLPVWRGRHAVGPDRMPLWRTAAETDAGAEAPVFLGRDAAGITWATEDLSARPPADPDDRDRGPGPLAGLEASAQWLDLRSFGVTLPAALAATLAYARGMIFWHASHRFCGRCGAPTEVGRGGHIRLCTNTDCAAPSFPRTDPAVIMLVTAGEHCLLGRQAQWPEGMVSTLAGFVEPGETLEEAVAREVMEEAGIRVGAVTYRASQPWPFPSSLMLGFWATAETTAITVDERELAHAAWFRRDELAAMGEVGDGAPGWKLPRRDSISRWLIETWRTREG</sequence>
<dbReference type="PANTHER" id="PTHR42904:SF8">
    <property type="entry name" value="NAD(+) DIPHOSPHATASE"/>
    <property type="match status" value="1"/>
</dbReference>
<protein>
    <recommendedName>
        <fullName evidence="2">NAD(+) diphosphatase</fullName>
        <ecNumber evidence="2">3.6.1.22</ecNumber>
    </recommendedName>
</protein>
<evidence type="ECO:0000256" key="3">
    <source>
        <dbReference type="ARBA" id="ARBA00022723"/>
    </source>
</evidence>
<name>K9H1I8_9PROT</name>
<gene>
    <name evidence="9" type="ORF">C882_3159</name>
</gene>
<evidence type="ECO:0000313" key="10">
    <source>
        <dbReference type="Proteomes" id="UP000009881"/>
    </source>
</evidence>
<keyword evidence="5" id="KW-0460">Magnesium</keyword>
<dbReference type="InterPro" id="IPR015797">
    <property type="entry name" value="NUDIX_hydrolase-like_dom_sf"/>
</dbReference>
<dbReference type="STRING" id="1238182.C882_3159"/>
<dbReference type="InterPro" id="IPR049734">
    <property type="entry name" value="NudC-like_C"/>
</dbReference>
<dbReference type="InterPro" id="IPR000086">
    <property type="entry name" value="NUDIX_hydrolase_dom"/>
</dbReference>
<evidence type="ECO:0000256" key="7">
    <source>
        <dbReference type="SAM" id="MobiDB-lite"/>
    </source>
</evidence>
<dbReference type="Pfam" id="PF09297">
    <property type="entry name" value="Zn_ribbon_NUD"/>
    <property type="match status" value="1"/>
</dbReference>
<dbReference type="eggNOG" id="COG2816">
    <property type="taxonomic scope" value="Bacteria"/>
</dbReference>
<dbReference type="PANTHER" id="PTHR42904">
    <property type="entry name" value="NUDIX HYDROLASE, NUDC SUBFAMILY"/>
    <property type="match status" value="1"/>
</dbReference>
<dbReference type="NCBIfam" id="NF001299">
    <property type="entry name" value="PRK00241.1"/>
    <property type="match status" value="1"/>
</dbReference>
<feature type="domain" description="Nudix hydrolase" evidence="8">
    <location>
        <begin position="172"/>
        <end position="295"/>
    </location>
</feature>
<dbReference type="Proteomes" id="UP000009881">
    <property type="component" value="Unassembled WGS sequence"/>
</dbReference>
<keyword evidence="10" id="KW-1185">Reference proteome</keyword>
<dbReference type="PROSITE" id="PS00893">
    <property type="entry name" value="NUDIX_BOX"/>
    <property type="match status" value="1"/>
</dbReference>
<dbReference type="GO" id="GO:0005829">
    <property type="term" value="C:cytosol"/>
    <property type="evidence" value="ECO:0007669"/>
    <property type="project" value="TreeGrafter"/>
</dbReference>
<evidence type="ECO:0000313" key="9">
    <source>
        <dbReference type="EMBL" id="EKV32095.1"/>
    </source>
</evidence>
<evidence type="ECO:0000259" key="8">
    <source>
        <dbReference type="PROSITE" id="PS51462"/>
    </source>
</evidence>
<dbReference type="SUPFAM" id="SSF55811">
    <property type="entry name" value="Nudix"/>
    <property type="match status" value="1"/>
</dbReference>
<evidence type="ECO:0000256" key="6">
    <source>
        <dbReference type="ARBA" id="ARBA00023027"/>
    </source>
</evidence>
<proteinExistence type="predicted"/>
<dbReference type="AlphaFoldDB" id="K9H1I8"/>
<dbReference type="GO" id="GO:0019677">
    <property type="term" value="P:NAD+ catabolic process"/>
    <property type="evidence" value="ECO:0007669"/>
    <property type="project" value="TreeGrafter"/>
</dbReference>
<dbReference type="GO" id="GO:0035529">
    <property type="term" value="F:NADH pyrophosphatase activity"/>
    <property type="evidence" value="ECO:0007669"/>
    <property type="project" value="TreeGrafter"/>
</dbReference>
<accession>K9H1I8</accession>
<dbReference type="GO" id="GO:0046872">
    <property type="term" value="F:metal ion binding"/>
    <property type="evidence" value="ECO:0007669"/>
    <property type="project" value="UniProtKB-KW"/>
</dbReference>
<dbReference type="InterPro" id="IPR020084">
    <property type="entry name" value="NUDIX_hydrolase_CS"/>
</dbReference>
<dbReference type="RefSeq" id="WP_009539356.1">
    <property type="nucleotide sequence ID" value="NZ_ANHY01000004.1"/>
</dbReference>
<dbReference type="Pfam" id="PF09296">
    <property type="entry name" value="NUDIX-like"/>
    <property type="match status" value="1"/>
</dbReference>
<dbReference type="GO" id="GO:0006742">
    <property type="term" value="P:NADP+ catabolic process"/>
    <property type="evidence" value="ECO:0007669"/>
    <property type="project" value="TreeGrafter"/>
</dbReference>
<dbReference type="CDD" id="cd03429">
    <property type="entry name" value="NUDIX_NADH_pyrophosphatase_Nudt13"/>
    <property type="match status" value="1"/>
</dbReference>
<evidence type="ECO:0000256" key="2">
    <source>
        <dbReference type="ARBA" id="ARBA00012381"/>
    </source>
</evidence>
<feature type="region of interest" description="Disordered" evidence="7">
    <location>
        <begin position="79"/>
        <end position="100"/>
    </location>
</feature>
<evidence type="ECO:0000256" key="5">
    <source>
        <dbReference type="ARBA" id="ARBA00022842"/>
    </source>
</evidence>
<dbReference type="EC" id="3.6.1.22" evidence="2"/>
<reference evidence="9 10" key="1">
    <citation type="journal article" date="2013" name="Genome Announc.">
        <title>Draft Genome Sequence of an Alphaproteobacterium, Caenispirillum salinarum AK4(T), Isolated from a Solar Saltern.</title>
        <authorList>
            <person name="Khatri I."/>
            <person name="Singh A."/>
            <person name="Korpole S."/>
            <person name="Pinnaka A.K."/>
            <person name="Subramanian S."/>
        </authorList>
    </citation>
    <scope>NUCLEOTIDE SEQUENCE [LARGE SCALE GENOMIC DNA]</scope>
    <source>
        <strain evidence="9 10">AK4</strain>
    </source>
</reference>
<dbReference type="EMBL" id="ANHY01000004">
    <property type="protein sequence ID" value="EKV32095.1"/>
    <property type="molecule type" value="Genomic_DNA"/>
</dbReference>
<dbReference type="InterPro" id="IPR015376">
    <property type="entry name" value="Znr_NADH_PPase"/>
</dbReference>
<dbReference type="InterPro" id="IPR050241">
    <property type="entry name" value="NAD-cap_RNA_hydrolase_NudC"/>
</dbReference>
<dbReference type="Gene3D" id="3.90.79.20">
    <property type="match status" value="1"/>
</dbReference>
<dbReference type="Gene3D" id="3.90.79.10">
    <property type="entry name" value="Nucleoside Triphosphate Pyrophosphohydrolase"/>
    <property type="match status" value="1"/>
</dbReference>
<dbReference type="Pfam" id="PF00293">
    <property type="entry name" value="NUDIX"/>
    <property type="match status" value="1"/>
</dbReference>
<dbReference type="OrthoDB" id="9791656at2"/>
<dbReference type="PROSITE" id="PS51462">
    <property type="entry name" value="NUDIX"/>
    <property type="match status" value="1"/>
</dbReference>
<comment type="caution">
    <text evidence="9">The sequence shown here is derived from an EMBL/GenBank/DDBJ whole genome shotgun (WGS) entry which is preliminary data.</text>
</comment>
<evidence type="ECO:0000256" key="1">
    <source>
        <dbReference type="ARBA" id="ARBA00001946"/>
    </source>
</evidence>
<dbReference type="InterPro" id="IPR015375">
    <property type="entry name" value="NADH_PPase-like_N"/>
</dbReference>
<dbReference type="PATRIC" id="fig|1238182.3.peg.907"/>
<evidence type="ECO:0000256" key="4">
    <source>
        <dbReference type="ARBA" id="ARBA00022801"/>
    </source>
</evidence>
<keyword evidence="3" id="KW-0479">Metal-binding</keyword>
<keyword evidence="4" id="KW-0378">Hydrolase</keyword>